<dbReference type="InterPro" id="IPR027417">
    <property type="entry name" value="P-loop_NTPase"/>
</dbReference>
<dbReference type="RefSeq" id="WP_108545939.1">
    <property type="nucleotide sequence ID" value="NZ_PYJM01000006.1"/>
</dbReference>
<dbReference type="InterPro" id="IPR002891">
    <property type="entry name" value="APS"/>
</dbReference>
<feature type="active site" description="Phosphoserine intermediate" evidence="7">
    <location>
        <position position="118"/>
    </location>
</feature>
<evidence type="ECO:0000256" key="5">
    <source>
        <dbReference type="ARBA" id="ARBA00022741"/>
    </source>
</evidence>
<dbReference type="CDD" id="cd02027">
    <property type="entry name" value="APSK"/>
    <property type="match status" value="1"/>
</dbReference>
<keyword evidence="6 7" id="KW-0067">ATP-binding</keyword>
<dbReference type="EMBL" id="PYJM01000006">
    <property type="protein sequence ID" value="PUA42794.1"/>
    <property type="molecule type" value="Genomic_DNA"/>
</dbReference>
<evidence type="ECO:0000256" key="3">
    <source>
        <dbReference type="ARBA" id="ARBA00012121"/>
    </source>
</evidence>
<protein>
    <recommendedName>
        <fullName evidence="3 7">Adenylyl-sulfate kinase</fullName>
        <ecNumber evidence="3 7">2.7.1.25</ecNumber>
    </recommendedName>
    <alternativeName>
        <fullName evidence="7">APS kinase</fullName>
    </alternativeName>
    <alternativeName>
        <fullName evidence="7">ATP adenosine-5'-phosphosulfate 3'-phosphotransferase</fullName>
    </alternativeName>
    <alternativeName>
        <fullName evidence="7">Adenosine-5'-phosphosulfate kinase</fullName>
    </alternativeName>
</protein>
<comment type="similarity">
    <text evidence="7 8">Belongs to the APS kinase family.</text>
</comment>
<dbReference type="Proteomes" id="UP000244178">
    <property type="component" value="Unassembled WGS sequence"/>
</dbReference>
<dbReference type="Gene3D" id="3.40.50.300">
    <property type="entry name" value="P-loop containing nucleotide triphosphate hydrolases"/>
    <property type="match status" value="1"/>
</dbReference>
<evidence type="ECO:0000256" key="4">
    <source>
        <dbReference type="ARBA" id="ARBA00022679"/>
    </source>
</evidence>
<gene>
    <name evidence="7 10" type="primary">cysC</name>
    <name evidence="10" type="ORF">C5U62_25800</name>
</gene>
<dbReference type="UniPathway" id="UPA00140">
    <property type="reaction ID" value="UER00205"/>
</dbReference>
<proteinExistence type="inferred from homology"/>
<dbReference type="Pfam" id="PF01583">
    <property type="entry name" value="APS_kinase"/>
    <property type="match status" value="1"/>
</dbReference>
<feature type="domain" description="APS kinase" evidence="9">
    <location>
        <begin position="36"/>
        <end position="185"/>
    </location>
</feature>
<dbReference type="GO" id="GO:0019379">
    <property type="term" value="P:sulfate assimilation, phosphoadenylyl sulfate reduction by phosphoadenylyl-sulfate reductase (thioredoxin)"/>
    <property type="evidence" value="ECO:0007669"/>
    <property type="project" value="TreeGrafter"/>
</dbReference>
<keyword evidence="7" id="KW-0597">Phosphoprotein</keyword>
<dbReference type="GO" id="GO:0010134">
    <property type="term" value="P:sulfate assimilation via adenylyl sulfate reduction"/>
    <property type="evidence" value="ECO:0007669"/>
    <property type="project" value="TreeGrafter"/>
</dbReference>
<keyword evidence="7 8" id="KW-0418">Kinase</keyword>
<dbReference type="GO" id="GO:0005524">
    <property type="term" value="F:ATP binding"/>
    <property type="evidence" value="ECO:0007669"/>
    <property type="project" value="UniProtKB-UniRule"/>
</dbReference>
<evidence type="ECO:0000313" key="10">
    <source>
        <dbReference type="EMBL" id="PUA42794.1"/>
    </source>
</evidence>
<dbReference type="NCBIfam" id="NF003013">
    <property type="entry name" value="PRK03846.1"/>
    <property type="match status" value="1"/>
</dbReference>
<comment type="function">
    <text evidence="7 8">Catalyzes the synthesis of activated sulfate.</text>
</comment>
<comment type="catalytic activity">
    <reaction evidence="1 7 8">
        <text>adenosine 5'-phosphosulfate + ATP = 3'-phosphoadenylyl sulfate + ADP + H(+)</text>
        <dbReference type="Rhea" id="RHEA:24152"/>
        <dbReference type="ChEBI" id="CHEBI:15378"/>
        <dbReference type="ChEBI" id="CHEBI:30616"/>
        <dbReference type="ChEBI" id="CHEBI:58243"/>
        <dbReference type="ChEBI" id="CHEBI:58339"/>
        <dbReference type="ChEBI" id="CHEBI:456216"/>
        <dbReference type="EC" id="2.7.1.25"/>
    </reaction>
</comment>
<evidence type="ECO:0000256" key="2">
    <source>
        <dbReference type="ARBA" id="ARBA00004806"/>
    </source>
</evidence>
<evidence type="ECO:0000256" key="7">
    <source>
        <dbReference type="HAMAP-Rule" id="MF_00065"/>
    </source>
</evidence>
<dbReference type="SUPFAM" id="SSF52540">
    <property type="entry name" value="P-loop containing nucleoside triphosphate hydrolases"/>
    <property type="match status" value="1"/>
</dbReference>
<comment type="caution">
    <text evidence="10">The sequence shown here is derived from an EMBL/GenBank/DDBJ whole genome shotgun (WGS) entry which is preliminary data.</text>
</comment>
<evidence type="ECO:0000259" key="9">
    <source>
        <dbReference type="Pfam" id="PF01583"/>
    </source>
</evidence>
<evidence type="ECO:0000256" key="1">
    <source>
        <dbReference type="ARBA" id="ARBA00001823"/>
    </source>
</evidence>
<evidence type="ECO:0000256" key="6">
    <source>
        <dbReference type="ARBA" id="ARBA00022840"/>
    </source>
</evidence>
<name>A0A2T6GF58_9PSED</name>
<organism evidence="10 11">
    <name type="scientific">Pseudomonas protegens</name>
    <dbReference type="NCBI Taxonomy" id="380021"/>
    <lineage>
        <taxon>Bacteria</taxon>
        <taxon>Pseudomonadati</taxon>
        <taxon>Pseudomonadota</taxon>
        <taxon>Gammaproteobacteria</taxon>
        <taxon>Pseudomonadales</taxon>
        <taxon>Pseudomonadaceae</taxon>
        <taxon>Pseudomonas</taxon>
    </lineage>
</organism>
<accession>A0A2T6GF58</accession>
<feature type="binding site" evidence="7">
    <location>
        <begin position="44"/>
        <end position="51"/>
    </location>
    <ligand>
        <name>ATP</name>
        <dbReference type="ChEBI" id="CHEBI:30616"/>
    </ligand>
</feature>
<dbReference type="NCBIfam" id="TIGR00455">
    <property type="entry name" value="apsK"/>
    <property type="match status" value="1"/>
</dbReference>
<reference evidence="10 11" key="1">
    <citation type="submission" date="2018-03" db="EMBL/GenBank/DDBJ databases">
        <title>Draft genome sequence of the plant growth promoting rhizobacterium Pseudomonas protegens strain BNJ-SS-45 isolated from wheat (Triticum aestivum) rhizosphere.</title>
        <authorList>
            <person name="Bajpai A."/>
            <person name="Shende K."/>
            <person name="Meena N."/>
            <person name="Upadhyayula S.R."/>
            <person name="Suravajhala P."/>
            <person name="Medicherla K.M."/>
            <person name="Johri B.N."/>
        </authorList>
    </citation>
    <scope>NUCLEOTIDE SEQUENCE [LARGE SCALE GENOMIC DNA]</scope>
    <source>
        <strain evidence="10 11">BNJ-SS-45</strain>
    </source>
</reference>
<sequence>MSDSSVFPASTGVAPAIRPFSLSLSVDARSALKQQQPCCLWLTGLSGAGKSTLANALEIKLNELGRHTFVLDGDNLRTGLCSDLGMGIEARKENVRRIGEVARLMVDAGLIVIVSAISPFSAGRAIARSLFGPGQFFEVYVSTPFDVCARRDPKGLYQAALQGAIKDFTGLDSPYEAPERADCEVNTDEIELSDAVQFVLSRVFKK</sequence>
<evidence type="ECO:0000313" key="11">
    <source>
        <dbReference type="Proteomes" id="UP000244178"/>
    </source>
</evidence>
<comment type="pathway">
    <text evidence="2 7 8">Sulfur metabolism; hydrogen sulfide biosynthesis; sulfite from sulfate: step 2/3.</text>
</comment>
<keyword evidence="4 7" id="KW-0808">Transferase</keyword>
<dbReference type="PANTHER" id="PTHR42700:SF1">
    <property type="entry name" value="SULFATE ADENYLYLTRANSFERASE"/>
    <property type="match status" value="1"/>
</dbReference>
<keyword evidence="5 7" id="KW-0547">Nucleotide-binding</keyword>
<dbReference type="GO" id="GO:0004020">
    <property type="term" value="F:adenylylsulfate kinase activity"/>
    <property type="evidence" value="ECO:0007669"/>
    <property type="project" value="UniProtKB-UniRule"/>
</dbReference>
<evidence type="ECO:0000256" key="8">
    <source>
        <dbReference type="RuleBase" id="RU004347"/>
    </source>
</evidence>
<dbReference type="GO" id="GO:0004781">
    <property type="term" value="F:sulfate adenylyltransferase (ATP) activity"/>
    <property type="evidence" value="ECO:0007669"/>
    <property type="project" value="TreeGrafter"/>
</dbReference>
<dbReference type="PANTHER" id="PTHR42700">
    <property type="entry name" value="SULFATE ADENYLYLTRANSFERASE"/>
    <property type="match status" value="1"/>
</dbReference>
<dbReference type="EC" id="2.7.1.25" evidence="3 7"/>
<dbReference type="GO" id="GO:0005737">
    <property type="term" value="C:cytoplasm"/>
    <property type="evidence" value="ECO:0007669"/>
    <property type="project" value="TreeGrafter"/>
</dbReference>
<dbReference type="GO" id="GO:0070814">
    <property type="term" value="P:hydrogen sulfide biosynthetic process"/>
    <property type="evidence" value="ECO:0007669"/>
    <property type="project" value="UniProtKB-UniRule"/>
</dbReference>
<dbReference type="InterPro" id="IPR059117">
    <property type="entry name" value="APS_kinase_dom"/>
</dbReference>
<dbReference type="AlphaFoldDB" id="A0A2T6GF58"/>
<dbReference type="HAMAP" id="MF_00065">
    <property type="entry name" value="Adenylyl_sulf_kinase"/>
    <property type="match status" value="1"/>
</dbReference>
<dbReference type="InterPro" id="IPR050512">
    <property type="entry name" value="Sulf_AdTrans/APS_kinase"/>
</dbReference>